<dbReference type="EMBL" id="CAUYUJ010014863">
    <property type="protein sequence ID" value="CAK0847011.1"/>
    <property type="molecule type" value="Genomic_DNA"/>
</dbReference>
<name>A0ABN9TP96_9DINO</name>
<sequence>MVRDGCHHEYNSGVMLFQPSATNFRQMVKMVAGAMTGNTTKMHDQPIINHVYEGRITELDKITVADNCMDPTGRLHKHACHRPCKEVVVSHFTGLPKPARADVDFLDIVRRPHSPTQHCFATNHGSCSAWASYYCDLRANRKSLTKHLRRSIGATGDCCHSPGRKSDPAVCRDECPSQVMFESDQTFHFLGVFNKTSIVPDIVKHAARPIYSGPNGARWRTCFTSSQRCAGLWAPM</sequence>
<dbReference type="Proteomes" id="UP001189429">
    <property type="component" value="Unassembled WGS sequence"/>
</dbReference>
<dbReference type="SUPFAM" id="SSF53448">
    <property type="entry name" value="Nucleotide-diphospho-sugar transferases"/>
    <property type="match status" value="1"/>
</dbReference>
<reference evidence="1" key="1">
    <citation type="submission" date="2023-10" db="EMBL/GenBank/DDBJ databases">
        <authorList>
            <person name="Chen Y."/>
            <person name="Shah S."/>
            <person name="Dougan E. K."/>
            <person name="Thang M."/>
            <person name="Chan C."/>
        </authorList>
    </citation>
    <scope>NUCLEOTIDE SEQUENCE [LARGE SCALE GENOMIC DNA]</scope>
</reference>
<keyword evidence="2" id="KW-1185">Reference proteome</keyword>
<gene>
    <name evidence="1" type="ORF">PCOR1329_LOCUS40353</name>
</gene>
<comment type="caution">
    <text evidence="1">The sequence shown here is derived from an EMBL/GenBank/DDBJ whole genome shotgun (WGS) entry which is preliminary data.</text>
</comment>
<protein>
    <submittedName>
        <fullName evidence="1">Uncharacterized protein</fullName>
    </submittedName>
</protein>
<proteinExistence type="predicted"/>
<dbReference type="Gene3D" id="3.90.550.10">
    <property type="entry name" value="Spore Coat Polysaccharide Biosynthesis Protein SpsA, Chain A"/>
    <property type="match status" value="1"/>
</dbReference>
<organism evidence="1 2">
    <name type="scientific">Prorocentrum cordatum</name>
    <dbReference type="NCBI Taxonomy" id="2364126"/>
    <lineage>
        <taxon>Eukaryota</taxon>
        <taxon>Sar</taxon>
        <taxon>Alveolata</taxon>
        <taxon>Dinophyceae</taxon>
        <taxon>Prorocentrales</taxon>
        <taxon>Prorocentraceae</taxon>
        <taxon>Prorocentrum</taxon>
    </lineage>
</organism>
<dbReference type="InterPro" id="IPR029044">
    <property type="entry name" value="Nucleotide-diphossugar_trans"/>
</dbReference>
<accession>A0ABN9TP96</accession>
<evidence type="ECO:0000313" key="2">
    <source>
        <dbReference type="Proteomes" id="UP001189429"/>
    </source>
</evidence>
<evidence type="ECO:0000313" key="1">
    <source>
        <dbReference type="EMBL" id="CAK0847011.1"/>
    </source>
</evidence>